<dbReference type="InterPro" id="IPR036582">
    <property type="entry name" value="Mao_N_sf"/>
</dbReference>
<accession>A0AAU0UPK1</accession>
<organism evidence="3 4">
    <name type="scientific">Metallumcola ferriviriculae</name>
    <dbReference type="NCBI Taxonomy" id="3039180"/>
    <lineage>
        <taxon>Bacteria</taxon>
        <taxon>Bacillati</taxon>
        <taxon>Bacillota</taxon>
        <taxon>Clostridia</taxon>
        <taxon>Neomoorellales</taxon>
        <taxon>Desulfitibacteraceae</taxon>
        <taxon>Metallumcola</taxon>
    </lineage>
</organism>
<dbReference type="InterPro" id="IPR012854">
    <property type="entry name" value="Cu_amine_oxidase-like_N"/>
</dbReference>
<keyword evidence="1" id="KW-0732">Signal</keyword>
<evidence type="ECO:0000256" key="1">
    <source>
        <dbReference type="SAM" id="SignalP"/>
    </source>
</evidence>
<reference evidence="3 4" key="1">
    <citation type="submission" date="2023-04" db="EMBL/GenBank/DDBJ databases">
        <authorList>
            <person name="Hsu D."/>
        </authorList>
    </citation>
    <scope>NUCLEOTIDE SEQUENCE [LARGE SCALE GENOMIC DNA]</scope>
    <source>
        <strain evidence="3 4">MK1</strain>
    </source>
</reference>
<dbReference type="KEGG" id="dbc:MFMK1_001955"/>
<dbReference type="Proteomes" id="UP001329915">
    <property type="component" value="Chromosome"/>
</dbReference>
<dbReference type="Pfam" id="PF09826">
    <property type="entry name" value="Beta_propel"/>
    <property type="match status" value="1"/>
</dbReference>
<sequence length="773" mass="86918">MKRLTFVAMVLLFLLVAVSFSFANTSEIELYLNDEKVSFNDQPQLSNDRVYVPLRGIFEAFEAQVEWNDATQTVTAVKGDTEIKVTIGSKSAKKNGTNIMLEAVPYLSQKRTYVPLRFVGEAFGAHVNWDGNTKAISIVTAGDLPVVGSFETLKKLLKENADMRQSYLYNGINEAVSDAAVKSVDRVELKSEAASSPEHSETNVQVQGVDEADIVKTDGEYLYQVSNQQIVISRIFPADELEVRNVIGFEPRGDTSGFMPAELYIDDDYLIVIGTAYYRHEDITVDKPSMARPEVYPPVNINNSIKIIVFDRTDRENPNQVREIEVEGNYLSSRKVGSSLYLVSNKYFGGYQIMGTETEYVPALRYRDNESSFTEMPYSKIHYFPKAISPNYLTVVAVNLDKPNEKANISTFLGAGENIYASPEHLYVALTEYEAAETKPAVLPLEQQKMIAPPVPLQNNETTAIHKFALLNGNMVYQGKGKVSGHILNQFSMDEYNGHFRIATTSGSLFGQGQNQSSNNIYVLDGKMNTVGKIEDIAPGERIYSARFMGERGYLVTFKKVDPLFVLDLKDPDSPKILGKLKIPGYSDYLHPYGENYIIGFGKDAMETADERFGDGVSMAFYQGMKIALFDITDVNNPIELHKEIIGDRGTDSELLHNHKALLFDKERNLLAFPVTVMEINKQQENTGSWPQYGEFSFQGAYVYNLDIENGFNLQGRITHLNSQDFQKTGYYYNNNKNVKRIFFVEDNLYTVSDGMVKANRISNLEEIDSLNI</sequence>
<dbReference type="SUPFAM" id="SSF55383">
    <property type="entry name" value="Copper amine oxidase, domain N"/>
    <property type="match status" value="1"/>
</dbReference>
<protein>
    <submittedName>
        <fullName evidence="3">Beta-propeller domain-containing protein</fullName>
    </submittedName>
</protein>
<dbReference type="EMBL" id="CP121694">
    <property type="protein sequence ID" value="WRO22131.1"/>
    <property type="molecule type" value="Genomic_DNA"/>
</dbReference>
<keyword evidence="4" id="KW-1185">Reference proteome</keyword>
<proteinExistence type="predicted"/>
<dbReference type="Gene3D" id="3.30.457.10">
    <property type="entry name" value="Copper amine oxidase-like, N-terminal domain"/>
    <property type="match status" value="1"/>
</dbReference>
<dbReference type="RefSeq" id="WP_366921551.1">
    <property type="nucleotide sequence ID" value="NZ_CP121694.1"/>
</dbReference>
<evidence type="ECO:0000313" key="4">
    <source>
        <dbReference type="Proteomes" id="UP001329915"/>
    </source>
</evidence>
<dbReference type="Pfam" id="PF07833">
    <property type="entry name" value="Cu_amine_oxidN1"/>
    <property type="match status" value="1"/>
</dbReference>
<name>A0AAU0UPK1_9FIRM</name>
<feature type="signal peptide" evidence="1">
    <location>
        <begin position="1"/>
        <end position="23"/>
    </location>
</feature>
<dbReference type="AlphaFoldDB" id="A0AAU0UPK1"/>
<gene>
    <name evidence="3" type="ORF">MFMK1_001955</name>
</gene>
<evidence type="ECO:0000259" key="2">
    <source>
        <dbReference type="Pfam" id="PF07833"/>
    </source>
</evidence>
<dbReference type="InterPro" id="IPR019198">
    <property type="entry name" value="Beta_propeller_containing"/>
</dbReference>
<feature type="domain" description="Copper amine oxidase-like N-terminal" evidence="2">
    <location>
        <begin position="32"/>
        <end position="138"/>
    </location>
</feature>
<evidence type="ECO:0000313" key="3">
    <source>
        <dbReference type="EMBL" id="WRO22131.1"/>
    </source>
</evidence>
<feature type="chain" id="PRO_5043535342" evidence="1">
    <location>
        <begin position="24"/>
        <end position="773"/>
    </location>
</feature>